<protein>
    <submittedName>
        <fullName evidence="1">Peptidase</fullName>
    </submittedName>
</protein>
<dbReference type="EMBL" id="CP100595">
    <property type="protein sequence ID" value="UTJ05397.1"/>
    <property type="molecule type" value="Genomic_DNA"/>
</dbReference>
<name>A0ABY5E1P9_9BACT</name>
<evidence type="ECO:0000313" key="1">
    <source>
        <dbReference type="EMBL" id="UTJ05397.1"/>
    </source>
</evidence>
<gene>
    <name evidence="1" type="ORF">NJU99_08960</name>
</gene>
<organism evidence="1 2">
    <name type="scientific">Arcobacter roscoffensis</name>
    <dbReference type="NCBI Taxonomy" id="2961520"/>
    <lineage>
        <taxon>Bacteria</taxon>
        <taxon>Pseudomonadati</taxon>
        <taxon>Campylobacterota</taxon>
        <taxon>Epsilonproteobacteria</taxon>
        <taxon>Campylobacterales</taxon>
        <taxon>Arcobacteraceae</taxon>
        <taxon>Arcobacter</taxon>
    </lineage>
</organism>
<sequence>MKINIRELLCGQVFYRNASVMQIPKSNEESRADNQAELNENNHRFVLISENNACERYDWWEGEIFIEELSLDGAKYEALKTFFTDHNPRVDTAIGAIENKQKVGKELFADVRYCSDEYSQNVKLKYDEGILTDVSIGYRINEIVETKYKDQPNHILVTDFDIVELSAVWKGADSGAFKIEKNKPENIEDEKRFSHEFYKRKLNLLKRG</sequence>
<dbReference type="Proteomes" id="UP001060012">
    <property type="component" value="Chromosome"/>
</dbReference>
<evidence type="ECO:0000313" key="2">
    <source>
        <dbReference type="Proteomes" id="UP001060012"/>
    </source>
</evidence>
<proteinExistence type="predicted"/>
<reference evidence="1" key="1">
    <citation type="submission" date="2022-07" db="EMBL/GenBank/DDBJ databases">
        <title>Arcobacter roscoffensis sp. nov., a marine bacterium isolated from coastal seawater collected from Roscoff, France.</title>
        <authorList>
            <person name="Pascual J."/>
            <person name="Lepeaux C."/>
            <person name="Methner A."/>
            <person name="Overmann J."/>
        </authorList>
    </citation>
    <scope>NUCLEOTIDE SEQUENCE</scope>
    <source>
        <strain evidence="1">ARW1-2F2</strain>
    </source>
</reference>
<accession>A0ABY5E1P9</accession>
<keyword evidence="2" id="KW-1185">Reference proteome</keyword>
<dbReference type="RefSeq" id="WP_254575578.1">
    <property type="nucleotide sequence ID" value="NZ_CP100595.1"/>
</dbReference>